<reference evidence="6 7" key="1">
    <citation type="submission" date="2019-09" db="EMBL/GenBank/DDBJ databases">
        <title>Phylogeny of genus Pseudoclavibacter and closely related genus.</title>
        <authorList>
            <person name="Li Y."/>
        </authorList>
    </citation>
    <scope>NUCLEOTIDE SEQUENCE [LARGE SCALE GENOMIC DNA]</scope>
    <source>
        <strain evidence="6 7">EGI 60007</strain>
    </source>
</reference>
<dbReference type="Gene3D" id="3.30.450.40">
    <property type="match status" value="1"/>
</dbReference>
<evidence type="ECO:0000256" key="2">
    <source>
        <dbReference type="ARBA" id="ARBA00023125"/>
    </source>
</evidence>
<keyword evidence="2" id="KW-0238">DNA-binding</keyword>
<evidence type="ECO:0000313" key="6">
    <source>
        <dbReference type="EMBL" id="KAB1649097.1"/>
    </source>
</evidence>
<dbReference type="InterPro" id="IPR029016">
    <property type="entry name" value="GAF-like_dom_sf"/>
</dbReference>
<dbReference type="GO" id="GO:0045892">
    <property type="term" value="P:negative regulation of DNA-templated transcription"/>
    <property type="evidence" value="ECO:0007669"/>
    <property type="project" value="TreeGrafter"/>
</dbReference>
<sequence>MRRARRCGETGDRVTAAQLTLRAVALLAERGAVTVTQLARALDVPTTTAHRILGDCRASGFATQQRWGGPYTVGPTLRETARLLEAESRLNEATDAAMSWLASESGEMVALAVLEGRTVRFVESIPGTRETSIGPQNGRVLPAYATAAGKAMLSRRDSSDVRRYFPASGDEPEPLQGTTWQQFAAQLERVRQTGWAVTMGGFRAPIASVASPIVAGDGTCTSAVVVVAPRSRLDMRHELLETAKLVVKAADRIHRRARPIAVGRP</sequence>
<keyword evidence="7" id="KW-1185">Reference proteome</keyword>
<dbReference type="SUPFAM" id="SSF55781">
    <property type="entry name" value="GAF domain-like"/>
    <property type="match status" value="1"/>
</dbReference>
<dbReference type="Pfam" id="PF09339">
    <property type="entry name" value="HTH_IclR"/>
    <property type="match status" value="1"/>
</dbReference>
<dbReference type="InterPro" id="IPR050707">
    <property type="entry name" value="HTH_MetabolicPath_Reg"/>
</dbReference>
<dbReference type="Proteomes" id="UP000431744">
    <property type="component" value="Unassembled WGS sequence"/>
</dbReference>
<dbReference type="InterPro" id="IPR036388">
    <property type="entry name" value="WH-like_DNA-bd_sf"/>
</dbReference>
<dbReference type="InterPro" id="IPR036390">
    <property type="entry name" value="WH_DNA-bd_sf"/>
</dbReference>
<dbReference type="PANTHER" id="PTHR30136">
    <property type="entry name" value="HELIX-TURN-HELIX TRANSCRIPTIONAL REGULATOR, ICLR FAMILY"/>
    <property type="match status" value="1"/>
</dbReference>
<name>A0A6H9WQ31_9MICO</name>
<proteinExistence type="predicted"/>
<dbReference type="PROSITE" id="PS51077">
    <property type="entry name" value="HTH_ICLR"/>
    <property type="match status" value="1"/>
</dbReference>
<dbReference type="InterPro" id="IPR005471">
    <property type="entry name" value="Tscrpt_reg_IclR_N"/>
</dbReference>
<dbReference type="Gene3D" id="1.10.10.10">
    <property type="entry name" value="Winged helix-like DNA-binding domain superfamily/Winged helix DNA-binding domain"/>
    <property type="match status" value="1"/>
</dbReference>
<organism evidence="6 7">
    <name type="scientific">Pseudoclavibacter endophyticus</name>
    <dbReference type="NCBI Taxonomy" id="1778590"/>
    <lineage>
        <taxon>Bacteria</taxon>
        <taxon>Bacillati</taxon>
        <taxon>Actinomycetota</taxon>
        <taxon>Actinomycetes</taxon>
        <taxon>Micrococcales</taxon>
        <taxon>Microbacteriaceae</taxon>
        <taxon>Pseudoclavibacter</taxon>
    </lineage>
</organism>
<gene>
    <name evidence="6" type="ORF">F8O04_02105</name>
</gene>
<keyword evidence="3" id="KW-0804">Transcription</keyword>
<dbReference type="Pfam" id="PF01614">
    <property type="entry name" value="IclR_C"/>
    <property type="match status" value="1"/>
</dbReference>
<dbReference type="SUPFAM" id="SSF46785">
    <property type="entry name" value="Winged helix' DNA-binding domain"/>
    <property type="match status" value="1"/>
</dbReference>
<dbReference type="GO" id="GO:0003677">
    <property type="term" value="F:DNA binding"/>
    <property type="evidence" value="ECO:0007669"/>
    <property type="project" value="UniProtKB-KW"/>
</dbReference>
<dbReference type="GO" id="GO:0003700">
    <property type="term" value="F:DNA-binding transcription factor activity"/>
    <property type="evidence" value="ECO:0007669"/>
    <property type="project" value="TreeGrafter"/>
</dbReference>
<accession>A0A6H9WQ31</accession>
<comment type="caution">
    <text evidence="6">The sequence shown here is derived from an EMBL/GenBank/DDBJ whole genome shotgun (WGS) entry which is preliminary data.</text>
</comment>
<dbReference type="InterPro" id="IPR014757">
    <property type="entry name" value="Tscrpt_reg_IclR_C"/>
</dbReference>
<feature type="domain" description="IclR-ED" evidence="5">
    <location>
        <begin position="76"/>
        <end position="259"/>
    </location>
</feature>
<keyword evidence="1" id="KW-0805">Transcription regulation</keyword>
<evidence type="ECO:0000256" key="3">
    <source>
        <dbReference type="ARBA" id="ARBA00023163"/>
    </source>
</evidence>
<dbReference type="PROSITE" id="PS51078">
    <property type="entry name" value="ICLR_ED"/>
    <property type="match status" value="1"/>
</dbReference>
<dbReference type="AlphaFoldDB" id="A0A6H9WQ31"/>
<evidence type="ECO:0000259" key="5">
    <source>
        <dbReference type="PROSITE" id="PS51078"/>
    </source>
</evidence>
<dbReference type="EMBL" id="WBJY01000001">
    <property type="protein sequence ID" value="KAB1649097.1"/>
    <property type="molecule type" value="Genomic_DNA"/>
</dbReference>
<dbReference type="OrthoDB" id="7274111at2"/>
<evidence type="ECO:0000256" key="1">
    <source>
        <dbReference type="ARBA" id="ARBA00023015"/>
    </source>
</evidence>
<dbReference type="PANTHER" id="PTHR30136:SF35">
    <property type="entry name" value="HTH-TYPE TRANSCRIPTIONAL REGULATOR RV1719"/>
    <property type="match status" value="1"/>
</dbReference>
<evidence type="ECO:0000259" key="4">
    <source>
        <dbReference type="PROSITE" id="PS51077"/>
    </source>
</evidence>
<feature type="domain" description="HTH iclR-type" evidence="4">
    <location>
        <begin position="14"/>
        <end position="75"/>
    </location>
</feature>
<protein>
    <submittedName>
        <fullName evidence="6">IclR family transcriptional regulator</fullName>
    </submittedName>
</protein>
<evidence type="ECO:0000313" key="7">
    <source>
        <dbReference type="Proteomes" id="UP000431744"/>
    </source>
</evidence>